<name>A0A2P2Q1Q8_RHIMU</name>
<dbReference type="EMBL" id="GGEC01080413">
    <property type="protein sequence ID" value="MBX60897.1"/>
    <property type="molecule type" value="Transcribed_RNA"/>
</dbReference>
<organism evidence="1">
    <name type="scientific">Rhizophora mucronata</name>
    <name type="common">Asiatic mangrove</name>
    <dbReference type="NCBI Taxonomy" id="61149"/>
    <lineage>
        <taxon>Eukaryota</taxon>
        <taxon>Viridiplantae</taxon>
        <taxon>Streptophyta</taxon>
        <taxon>Embryophyta</taxon>
        <taxon>Tracheophyta</taxon>
        <taxon>Spermatophyta</taxon>
        <taxon>Magnoliopsida</taxon>
        <taxon>eudicotyledons</taxon>
        <taxon>Gunneridae</taxon>
        <taxon>Pentapetalae</taxon>
        <taxon>rosids</taxon>
        <taxon>fabids</taxon>
        <taxon>Malpighiales</taxon>
        <taxon>Rhizophoraceae</taxon>
        <taxon>Rhizophora</taxon>
    </lineage>
</organism>
<reference evidence="1" key="1">
    <citation type="submission" date="2018-02" db="EMBL/GenBank/DDBJ databases">
        <title>Rhizophora mucronata_Transcriptome.</title>
        <authorList>
            <person name="Meera S.P."/>
            <person name="Sreeshan A."/>
            <person name="Augustine A."/>
        </authorList>
    </citation>
    <scope>NUCLEOTIDE SEQUENCE</scope>
    <source>
        <tissue evidence="1">Leaf</tissue>
    </source>
</reference>
<accession>A0A2P2Q1Q8</accession>
<sequence length="12" mass="1466">MTLKEFLVLVWS</sequence>
<proteinExistence type="predicted"/>
<protein>
    <submittedName>
        <fullName evidence="1">Uncharacterized protein</fullName>
    </submittedName>
</protein>
<evidence type="ECO:0000313" key="1">
    <source>
        <dbReference type="EMBL" id="MBX60897.1"/>
    </source>
</evidence>